<evidence type="ECO:0000313" key="29">
    <source>
        <dbReference type="Proteomes" id="UP000009022"/>
    </source>
</evidence>
<evidence type="ECO:0000256" key="19">
    <source>
        <dbReference type="ARBA" id="ARBA00023242"/>
    </source>
</evidence>
<evidence type="ECO:0000256" key="22">
    <source>
        <dbReference type="ARBA" id="ARBA00033987"/>
    </source>
</evidence>
<dbReference type="GO" id="GO:0005829">
    <property type="term" value="C:cytosol"/>
    <property type="evidence" value="ECO:0007669"/>
    <property type="project" value="UniProtKB-SubCell"/>
</dbReference>
<dbReference type="eggNOG" id="KOG1037">
    <property type="taxonomic scope" value="Eukaryota"/>
</dbReference>
<dbReference type="Pfam" id="PF00644">
    <property type="entry name" value="PARP"/>
    <property type="match status" value="1"/>
</dbReference>
<comment type="catalytic activity">
    <reaction evidence="21">
        <text>L-aspartyl-[protein] + NAD(+) = 4-O-(ADP-D-ribosyl)-L-aspartyl-[protein] + nicotinamide</text>
        <dbReference type="Rhea" id="RHEA:54424"/>
        <dbReference type="Rhea" id="RHEA-COMP:9867"/>
        <dbReference type="Rhea" id="RHEA-COMP:13832"/>
        <dbReference type="ChEBI" id="CHEBI:17154"/>
        <dbReference type="ChEBI" id="CHEBI:29961"/>
        <dbReference type="ChEBI" id="CHEBI:57540"/>
        <dbReference type="ChEBI" id="CHEBI:138102"/>
    </reaction>
    <physiologicalReaction direction="left-to-right" evidence="21">
        <dbReference type="Rhea" id="RHEA:54425"/>
    </physiologicalReaction>
</comment>
<comment type="subcellular location">
    <subcellularLocation>
        <location evidence="1">Chromosome</location>
    </subcellularLocation>
    <subcellularLocation>
        <location evidence="2">Cytoplasm</location>
        <location evidence="2">Cytosol</location>
    </subcellularLocation>
    <subcellularLocation>
        <location evidence="3">Nucleus</location>
        <location evidence="3">Nucleolus</location>
    </subcellularLocation>
</comment>
<keyword evidence="12" id="KW-0677">Repeat</keyword>
<comment type="catalytic activity">
    <reaction evidence="23">
        <text>L-histidyl-[protein] + NAD(+) = N(tele)-(ADP-D-ribosyl)-L-histidyl-[protein] + nicotinamide + H(+)</text>
        <dbReference type="Rhea" id="RHEA:72071"/>
        <dbReference type="Rhea" id="RHEA-COMP:9745"/>
        <dbReference type="Rhea" id="RHEA-COMP:18085"/>
        <dbReference type="ChEBI" id="CHEBI:15378"/>
        <dbReference type="ChEBI" id="CHEBI:17154"/>
        <dbReference type="ChEBI" id="CHEBI:29979"/>
        <dbReference type="ChEBI" id="CHEBI:57540"/>
        <dbReference type="ChEBI" id="CHEBI:191398"/>
    </reaction>
    <physiologicalReaction direction="left-to-right" evidence="23">
        <dbReference type="Rhea" id="RHEA:72072"/>
    </physiologicalReaction>
</comment>
<protein>
    <recommendedName>
        <fullName evidence="26">Poly [ADP-ribose] polymerase</fullName>
        <shortName evidence="26">PARP</shortName>
        <ecNumber evidence="26">2.4.2.-</ecNumber>
    </recommendedName>
</protein>
<dbReference type="FunFam" id="3.90.228.10:FF:000027">
    <property type="entry name" value="Poly [ADP-ribose] polymerase"/>
    <property type="match status" value="1"/>
</dbReference>
<dbReference type="GO" id="GO:0005730">
    <property type="term" value="C:nucleolus"/>
    <property type="evidence" value="ECO:0000318"/>
    <property type="project" value="GO_Central"/>
</dbReference>
<evidence type="ECO:0000256" key="13">
    <source>
        <dbReference type="ARBA" id="ARBA00022765"/>
    </source>
</evidence>
<evidence type="ECO:0000256" key="7">
    <source>
        <dbReference type="ARBA" id="ARBA00022533"/>
    </source>
</evidence>
<dbReference type="AlphaFoldDB" id="B3SBT4"/>
<keyword evidence="16 26" id="KW-0520">NAD</keyword>
<keyword evidence="19" id="KW-0539">Nucleus</keyword>
<dbReference type="GO" id="GO:0003950">
    <property type="term" value="F:NAD+ poly-ADP-ribosyltransferase activity"/>
    <property type="evidence" value="ECO:0000318"/>
    <property type="project" value="GO_Central"/>
</dbReference>
<evidence type="ECO:0000256" key="23">
    <source>
        <dbReference type="ARBA" id="ARBA00048241"/>
    </source>
</evidence>
<gene>
    <name evidence="28" type="ORF">TRIADDRAFT_61728</name>
</gene>
<evidence type="ECO:0000256" key="11">
    <source>
        <dbReference type="ARBA" id="ARBA00022695"/>
    </source>
</evidence>
<evidence type="ECO:0000256" key="17">
    <source>
        <dbReference type="ARBA" id="ARBA00023125"/>
    </source>
</evidence>
<dbReference type="GO" id="GO:0045087">
    <property type="term" value="P:innate immune response"/>
    <property type="evidence" value="ECO:0007669"/>
    <property type="project" value="UniProtKB-KW"/>
</dbReference>
<comment type="catalytic activity">
    <reaction evidence="25">
        <text>L-seryl-[protein] + NAD(+) = O-(ADP-D-ribosyl)-L-seryl-[protein] + nicotinamide + H(+)</text>
        <dbReference type="Rhea" id="RHEA:58232"/>
        <dbReference type="Rhea" id="RHEA-COMP:9863"/>
        <dbReference type="Rhea" id="RHEA-COMP:15091"/>
        <dbReference type="ChEBI" id="CHEBI:15378"/>
        <dbReference type="ChEBI" id="CHEBI:17154"/>
        <dbReference type="ChEBI" id="CHEBI:29999"/>
        <dbReference type="ChEBI" id="CHEBI:57540"/>
        <dbReference type="ChEBI" id="CHEBI:142556"/>
    </reaction>
    <physiologicalReaction direction="left-to-right" evidence="25">
        <dbReference type="Rhea" id="RHEA:58233"/>
    </physiologicalReaction>
</comment>
<evidence type="ECO:0000256" key="5">
    <source>
        <dbReference type="ARBA" id="ARBA00022490"/>
    </source>
</evidence>
<evidence type="ECO:0000256" key="9">
    <source>
        <dbReference type="ARBA" id="ARBA00022676"/>
    </source>
</evidence>
<accession>B3SBT4</accession>
<evidence type="ECO:0000256" key="18">
    <source>
        <dbReference type="ARBA" id="ARBA00023163"/>
    </source>
</evidence>
<dbReference type="InterPro" id="IPR004102">
    <property type="entry name" value="Poly(ADP-ribose)pol_reg_dom"/>
</dbReference>
<evidence type="ECO:0000256" key="8">
    <source>
        <dbReference type="ARBA" id="ARBA00022588"/>
    </source>
</evidence>
<dbReference type="EC" id="2.4.2.-" evidence="26"/>
<proteinExistence type="predicted"/>
<dbReference type="GeneID" id="6758895"/>
<comment type="catalytic activity">
    <reaction evidence="20">
        <text>L-glutamyl-[protein] + NAD(+) = 5-O-(ADP-D-ribosyl)-L-glutamyl-[protein] + nicotinamide</text>
        <dbReference type="Rhea" id="RHEA:58224"/>
        <dbReference type="Rhea" id="RHEA-COMP:10208"/>
        <dbReference type="Rhea" id="RHEA-COMP:15089"/>
        <dbReference type="ChEBI" id="CHEBI:17154"/>
        <dbReference type="ChEBI" id="CHEBI:29973"/>
        <dbReference type="ChEBI" id="CHEBI:57540"/>
        <dbReference type="ChEBI" id="CHEBI:142540"/>
    </reaction>
    <physiologicalReaction direction="left-to-right" evidence="20">
        <dbReference type="Rhea" id="RHEA:58225"/>
    </physiologicalReaction>
</comment>
<dbReference type="PANTHER" id="PTHR10459:SF112">
    <property type="entry name" value="POLY [ADP-RIBOSE] POLYMERASE 1"/>
    <property type="match status" value="1"/>
</dbReference>
<dbReference type="InterPro" id="IPR012317">
    <property type="entry name" value="Poly(ADP-ribose)pol_cat_dom"/>
</dbReference>
<dbReference type="GO" id="GO:0016779">
    <property type="term" value="F:nucleotidyltransferase activity"/>
    <property type="evidence" value="ECO:0007669"/>
    <property type="project" value="UniProtKB-KW"/>
</dbReference>
<dbReference type="PhylomeDB" id="B3SBT4"/>
<dbReference type="GO" id="GO:0003677">
    <property type="term" value="F:DNA binding"/>
    <property type="evidence" value="ECO:0007669"/>
    <property type="project" value="UniProtKB-KW"/>
</dbReference>
<dbReference type="STRING" id="10228.B3SBT4"/>
<keyword evidence="14" id="KW-0391">Immunity</keyword>
<dbReference type="CTD" id="6758895"/>
<organism evidence="28 29">
    <name type="scientific">Trichoplax adhaerens</name>
    <name type="common">Trichoplax reptans</name>
    <dbReference type="NCBI Taxonomy" id="10228"/>
    <lineage>
        <taxon>Eukaryota</taxon>
        <taxon>Metazoa</taxon>
        <taxon>Placozoa</taxon>
        <taxon>Uniplacotomia</taxon>
        <taxon>Trichoplacea</taxon>
        <taxon>Trichoplacidae</taxon>
        <taxon>Trichoplax</taxon>
    </lineage>
</organism>
<keyword evidence="7" id="KW-0021">Allosteric enzyme</keyword>
<evidence type="ECO:0000256" key="6">
    <source>
        <dbReference type="ARBA" id="ARBA00022499"/>
    </source>
</evidence>
<dbReference type="SUPFAM" id="SSF56399">
    <property type="entry name" value="ADP-ribosylation"/>
    <property type="match status" value="1"/>
</dbReference>
<dbReference type="GO" id="GO:0140805">
    <property type="term" value="F:NAD+-protein-serine ADP-ribosyltransferase activity"/>
    <property type="evidence" value="ECO:0007669"/>
    <property type="project" value="RHEA"/>
</dbReference>
<dbReference type="Gene3D" id="3.90.228.10">
    <property type="match status" value="1"/>
</dbReference>
<dbReference type="SUPFAM" id="SSF47587">
    <property type="entry name" value="Domain of poly(ADP-ribose) polymerase"/>
    <property type="match status" value="1"/>
</dbReference>
<keyword evidence="13" id="KW-0013">ADP-ribosylation</keyword>
<keyword evidence="5" id="KW-0963">Cytoplasm</keyword>
<keyword evidence="17" id="KW-0238">DNA-binding</keyword>
<dbReference type="GO" id="GO:0006302">
    <property type="term" value="P:double-strand break repair"/>
    <property type="evidence" value="ECO:0000318"/>
    <property type="project" value="GO_Central"/>
</dbReference>
<evidence type="ECO:0000256" key="14">
    <source>
        <dbReference type="ARBA" id="ARBA00022859"/>
    </source>
</evidence>
<evidence type="ECO:0000313" key="28">
    <source>
        <dbReference type="EMBL" id="EDV19812.1"/>
    </source>
</evidence>
<dbReference type="GO" id="GO:0140815">
    <property type="term" value="F:NAD+-protein-histidine ADP-ribosyltransferase activity"/>
    <property type="evidence" value="ECO:0007669"/>
    <property type="project" value="RHEA"/>
</dbReference>
<keyword evidence="4" id="KW-0158">Chromosome</keyword>
<dbReference type="GO" id="GO:0140806">
    <property type="term" value="F:NAD+-protein-aspartate ADP-ribosyltransferase activity"/>
    <property type="evidence" value="ECO:0007669"/>
    <property type="project" value="RHEA"/>
</dbReference>
<evidence type="ECO:0000256" key="15">
    <source>
        <dbReference type="ARBA" id="ARBA00023015"/>
    </source>
</evidence>
<dbReference type="Proteomes" id="UP000009022">
    <property type="component" value="Unassembled WGS sequence"/>
</dbReference>
<keyword evidence="15" id="KW-0805">Transcription regulation</keyword>
<evidence type="ECO:0000256" key="26">
    <source>
        <dbReference type="RuleBase" id="RU362114"/>
    </source>
</evidence>
<dbReference type="Gene3D" id="1.20.142.10">
    <property type="entry name" value="Poly(ADP-ribose) polymerase, regulatory domain"/>
    <property type="match status" value="1"/>
</dbReference>
<keyword evidence="18" id="KW-0804">Transcription</keyword>
<dbReference type="InterPro" id="IPR050800">
    <property type="entry name" value="ARTD/PARP"/>
</dbReference>
<dbReference type="GO" id="GO:0140807">
    <property type="term" value="F:NAD+-protein-glutamate ADP-ribosyltransferase activity"/>
    <property type="evidence" value="ECO:0007669"/>
    <property type="project" value="RHEA"/>
</dbReference>
<evidence type="ECO:0000256" key="12">
    <source>
        <dbReference type="ARBA" id="ARBA00022737"/>
    </source>
</evidence>
<evidence type="ECO:0000256" key="10">
    <source>
        <dbReference type="ARBA" id="ARBA00022679"/>
    </source>
</evidence>
<dbReference type="PROSITE" id="PS51059">
    <property type="entry name" value="PARP_CATALYTIC"/>
    <property type="match status" value="1"/>
</dbReference>
<evidence type="ECO:0000256" key="16">
    <source>
        <dbReference type="ARBA" id="ARBA00023027"/>
    </source>
</evidence>
<keyword evidence="10 26" id="KW-0808">Transferase</keyword>
<sequence>MAFDELYYENTGITCFKDTQIKRKVQKGYPVGTSYISDNVDVEKIKLKALTTDRVEKAVQLLHQIDSVSSKMSSKNIQRKNKIIKLKEKFFNLIYKDLHKIDGFRYCDDEYNLREIWSNMDDVMDIAVCYDLIENTKRVGKDLLYKLYQSMKIELEPLLRSSDEFNMIFEYGSKVCKKKRDQFYNLSIEEVVYKVQNHKSHKKYEKYCTMDNRMLLWLGNRVINYSRILTKGLQPMAKRDFRDVGFPHGKGIYFSGKYIHVSQAALDCGLSITNSTGLLMLCEVALGRITNEQSDLSKARRTADSFKFKGKVGPDPDGDVTIENGVVVPLGDIVGDFDWPDGNKYLAYLFMISICRELIIT</sequence>
<dbReference type="HOGENOM" id="CLU_767985_0_0_1"/>
<keyword evidence="8" id="KW-0399">Innate immunity</keyword>
<reference evidence="28 29" key="1">
    <citation type="journal article" date="2008" name="Nature">
        <title>The Trichoplax genome and the nature of placozoans.</title>
        <authorList>
            <person name="Srivastava M."/>
            <person name="Begovic E."/>
            <person name="Chapman J."/>
            <person name="Putnam N.H."/>
            <person name="Hellsten U."/>
            <person name="Kawashima T."/>
            <person name="Kuo A."/>
            <person name="Mitros T."/>
            <person name="Salamov A."/>
            <person name="Carpenter M.L."/>
            <person name="Signorovitch A.Y."/>
            <person name="Moreno M.A."/>
            <person name="Kamm K."/>
            <person name="Grimwood J."/>
            <person name="Schmutz J."/>
            <person name="Shapiro H."/>
            <person name="Grigoriev I.V."/>
            <person name="Buss L.W."/>
            <person name="Schierwater B."/>
            <person name="Dellaporta S.L."/>
            <person name="Rokhsar D.S."/>
        </authorList>
    </citation>
    <scope>NUCLEOTIDE SEQUENCE [LARGE SCALE GENOMIC DNA]</scope>
    <source>
        <strain evidence="28 29">Grell-BS-1999</strain>
    </source>
</reference>
<evidence type="ECO:0000256" key="4">
    <source>
        <dbReference type="ARBA" id="ARBA00022454"/>
    </source>
</evidence>
<evidence type="ECO:0000256" key="3">
    <source>
        <dbReference type="ARBA" id="ARBA00004604"/>
    </source>
</evidence>
<comment type="catalytic activity">
    <reaction evidence="22">
        <text>NAD(+) + (ADP-D-ribosyl)n-acceptor = nicotinamide + (ADP-D-ribosyl)n+1-acceptor + H(+).</text>
        <dbReference type="EC" id="2.4.2.30"/>
    </reaction>
</comment>
<evidence type="ECO:0000256" key="21">
    <source>
        <dbReference type="ARBA" id="ARBA00024164"/>
    </source>
</evidence>
<evidence type="ECO:0000256" key="1">
    <source>
        <dbReference type="ARBA" id="ARBA00004286"/>
    </source>
</evidence>
<evidence type="ECO:0000259" key="27">
    <source>
        <dbReference type="PROSITE" id="PS51059"/>
    </source>
</evidence>
<keyword evidence="11" id="KW-0548">Nucleotidyltransferase</keyword>
<dbReference type="GO" id="GO:0140808">
    <property type="term" value="F:NAD+-protein-tyrosine ADP-ribosyltransferase activity"/>
    <property type="evidence" value="ECO:0007669"/>
    <property type="project" value="RHEA"/>
</dbReference>
<evidence type="ECO:0000256" key="25">
    <source>
        <dbReference type="ARBA" id="ARBA00048575"/>
    </source>
</evidence>
<evidence type="ECO:0000256" key="20">
    <source>
        <dbReference type="ARBA" id="ARBA00024159"/>
    </source>
</evidence>
<dbReference type="Pfam" id="PF02877">
    <property type="entry name" value="PARP_reg"/>
    <property type="match status" value="1"/>
</dbReference>
<dbReference type="GO" id="GO:0005694">
    <property type="term" value="C:chromosome"/>
    <property type="evidence" value="ECO:0007669"/>
    <property type="project" value="UniProtKB-SubCell"/>
</dbReference>
<evidence type="ECO:0000256" key="2">
    <source>
        <dbReference type="ARBA" id="ARBA00004514"/>
    </source>
</evidence>
<dbReference type="KEGG" id="tad:TRIADDRAFT_61728"/>
<comment type="catalytic activity">
    <reaction evidence="24">
        <text>L-tyrosyl-[protein] + NAD(+) = O-(ADP-D-ribosyl)-L-tyrosyl-[protein] + nicotinamide + H(+)</text>
        <dbReference type="Rhea" id="RHEA:58236"/>
        <dbReference type="Rhea" id="RHEA-COMP:10136"/>
        <dbReference type="Rhea" id="RHEA-COMP:15092"/>
        <dbReference type="ChEBI" id="CHEBI:15378"/>
        <dbReference type="ChEBI" id="CHEBI:17154"/>
        <dbReference type="ChEBI" id="CHEBI:46858"/>
        <dbReference type="ChEBI" id="CHEBI:57540"/>
        <dbReference type="ChEBI" id="CHEBI:142557"/>
    </reaction>
    <physiologicalReaction direction="left-to-right" evidence="24">
        <dbReference type="Rhea" id="RHEA:58237"/>
    </physiologicalReaction>
</comment>
<dbReference type="RefSeq" id="XP_002117682.1">
    <property type="nucleotide sequence ID" value="XM_002117646.1"/>
</dbReference>
<keyword evidence="9 26" id="KW-0328">Glycosyltransferase</keyword>
<feature type="domain" description="PARP catalytic" evidence="27">
    <location>
        <begin position="142"/>
        <end position="361"/>
    </location>
</feature>
<dbReference type="InParanoid" id="B3SBT4"/>
<keyword evidence="29" id="KW-1185">Reference proteome</keyword>
<keyword evidence="6" id="KW-1017">Isopeptide bond</keyword>
<dbReference type="PANTHER" id="PTHR10459">
    <property type="entry name" value="DNA LIGASE"/>
    <property type="match status" value="1"/>
</dbReference>
<name>B3SBT4_TRIAD</name>
<evidence type="ECO:0000256" key="24">
    <source>
        <dbReference type="ARBA" id="ARBA00048339"/>
    </source>
</evidence>
<dbReference type="InterPro" id="IPR036616">
    <property type="entry name" value="Poly(ADP-ribose)pol_reg_dom_sf"/>
</dbReference>
<dbReference type="OrthoDB" id="2017365at2759"/>
<dbReference type="EMBL" id="DS985266">
    <property type="protein sequence ID" value="EDV19812.1"/>
    <property type="molecule type" value="Genomic_DNA"/>
</dbReference>